<dbReference type="SUPFAM" id="SSF53756">
    <property type="entry name" value="UDP-Glycosyltransferase/glycogen phosphorylase"/>
    <property type="match status" value="1"/>
</dbReference>
<name>A0A2H0UEB5_9BACT</name>
<evidence type="ECO:0000256" key="10">
    <source>
        <dbReference type="HAMAP-Rule" id="MF_00033"/>
    </source>
</evidence>
<keyword evidence="6 10" id="KW-0573">Peptidoglycan synthesis</keyword>
<feature type="binding site" evidence="10">
    <location>
        <begin position="12"/>
        <end position="14"/>
    </location>
    <ligand>
        <name>UDP-N-acetyl-alpha-D-glucosamine</name>
        <dbReference type="ChEBI" id="CHEBI:57705"/>
    </ligand>
</feature>
<evidence type="ECO:0000256" key="2">
    <source>
        <dbReference type="ARBA" id="ARBA00022618"/>
    </source>
</evidence>
<keyword evidence="3 10" id="KW-0328">Glycosyltransferase</keyword>
<evidence type="ECO:0000256" key="7">
    <source>
        <dbReference type="ARBA" id="ARBA00023136"/>
    </source>
</evidence>
<comment type="catalytic activity">
    <reaction evidence="10">
        <text>di-trans,octa-cis-undecaprenyl diphospho-N-acetyl-alpha-D-muramoyl-L-alanyl-D-glutamyl-meso-2,6-diaminopimeloyl-D-alanyl-D-alanine + UDP-N-acetyl-alpha-D-glucosamine = di-trans,octa-cis-undecaprenyl diphospho-[N-acetyl-alpha-D-glucosaminyl-(1-&gt;4)]-N-acetyl-alpha-D-muramoyl-L-alanyl-D-glutamyl-meso-2,6-diaminopimeloyl-D-alanyl-D-alanine + UDP + H(+)</text>
        <dbReference type="Rhea" id="RHEA:31227"/>
        <dbReference type="ChEBI" id="CHEBI:15378"/>
        <dbReference type="ChEBI" id="CHEBI:57705"/>
        <dbReference type="ChEBI" id="CHEBI:58223"/>
        <dbReference type="ChEBI" id="CHEBI:61387"/>
        <dbReference type="ChEBI" id="CHEBI:61388"/>
        <dbReference type="EC" id="2.4.1.227"/>
    </reaction>
</comment>
<evidence type="ECO:0000313" key="15">
    <source>
        <dbReference type="Proteomes" id="UP000229344"/>
    </source>
</evidence>
<keyword evidence="8 10" id="KW-0131">Cell cycle</keyword>
<feature type="binding site" evidence="10">
    <location>
        <position position="301"/>
    </location>
    <ligand>
        <name>UDP-N-acetyl-alpha-D-glucosamine</name>
        <dbReference type="ChEBI" id="CHEBI:57705"/>
    </ligand>
</feature>
<protein>
    <recommendedName>
        <fullName evidence="10">UDP-N-acetylglucosamine--N-acetylmuramyl-(pentapeptide) pyrophosphoryl-undecaprenol N-acetylglucosamine transferase</fullName>
        <ecNumber evidence="10">2.4.1.227</ecNumber>
    </recommendedName>
    <alternativeName>
        <fullName evidence="10">Undecaprenyl-PP-MurNAc-pentapeptide-UDPGlcNAc GlcNAc transferase</fullName>
    </alternativeName>
</protein>
<dbReference type="GO" id="GO:0071555">
    <property type="term" value="P:cell wall organization"/>
    <property type="evidence" value="ECO:0007669"/>
    <property type="project" value="UniProtKB-KW"/>
</dbReference>
<comment type="function">
    <text evidence="10">Cell wall formation. Catalyzes the transfer of a GlcNAc subunit on undecaprenyl-pyrophosphoryl-MurNAc-pentapeptide (lipid intermediate I) to form undecaprenyl-pyrophosphoryl-MurNAc-(pentapeptide)GlcNAc (lipid intermediate II).</text>
</comment>
<keyword evidence="2 10" id="KW-0132">Cell division</keyword>
<dbReference type="EC" id="2.4.1.227" evidence="10"/>
<dbReference type="Gene3D" id="3.40.50.2000">
    <property type="entry name" value="Glycogen Phosphorylase B"/>
    <property type="match status" value="2"/>
</dbReference>
<evidence type="ECO:0000313" key="14">
    <source>
        <dbReference type="EMBL" id="PIR84742.1"/>
    </source>
</evidence>
<comment type="subcellular location">
    <subcellularLocation>
        <location evidence="10">Cell membrane</location>
        <topology evidence="10">Peripheral membrane protein</topology>
        <orientation evidence="10">Cytoplasmic side</orientation>
    </subcellularLocation>
</comment>
<keyword evidence="5 10" id="KW-0133">Cell shape</keyword>
<keyword evidence="11" id="KW-1133">Transmembrane helix</keyword>
<dbReference type="AlphaFoldDB" id="A0A2H0UEB5"/>
<evidence type="ECO:0000256" key="1">
    <source>
        <dbReference type="ARBA" id="ARBA00022475"/>
    </source>
</evidence>
<keyword evidence="1 10" id="KW-1003">Cell membrane</keyword>
<dbReference type="GO" id="GO:0009252">
    <property type="term" value="P:peptidoglycan biosynthetic process"/>
    <property type="evidence" value="ECO:0007669"/>
    <property type="project" value="UniProtKB-UniRule"/>
</dbReference>
<sequence>MSTRIALVGGGTGGHFYPLMAIAEAVREKTPDAELYYFGPEKYDADALTALNIRYRYCPAGKVPRYISFLKFVGPVIALWGTFVAIVKLFIVYPDVVMSKGGYTSVPVVLAAAFLRIPIVIHESDAVVGRANKLAKRFARYIAISYAEAAQFFPEGKTALTGIPIRKQLLAPSSPEDIAALGVDGSVPLILVIGGSQGAERINTLVLESLAELLPHYVVVHQTGKQNHASVVTTAETLITDQNLLQHYHPIAFLTPETLGTAYNAAAIVISRAGSTVIFEIALHGKPSIIIPIPEEISHDQRSNAYAYASSGAASVLEEGNLHAGLLTAEIGRIMGDQTLYTDMSTAARGFAPADAAAKIADILANIGAEHGS</sequence>
<feature type="transmembrane region" description="Helical" evidence="11">
    <location>
        <begin position="72"/>
        <end position="91"/>
    </location>
</feature>
<evidence type="ECO:0000259" key="12">
    <source>
        <dbReference type="Pfam" id="PF03033"/>
    </source>
</evidence>
<evidence type="ECO:0000256" key="8">
    <source>
        <dbReference type="ARBA" id="ARBA00023306"/>
    </source>
</evidence>
<dbReference type="Proteomes" id="UP000229344">
    <property type="component" value="Unassembled WGS sequence"/>
</dbReference>
<feature type="binding site" evidence="10">
    <location>
        <position position="196"/>
    </location>
    <ligand>
        <name>UDP-N-acetyl-alpha-D-glucosamine</name>
        <dbReference type="ChEBI" id="CHEBI:57705"/>
    </ligand>
</feature>
<dbReference type="Pfam" id="PF03033">
    <property type="entry name" value="Glyco_transf_28"/>
    <property type="match status" value="1"/>
</dbReference>
<dbReference type="InterPro" id="IPR004276">
    <property type="entry name" value="GlycoTrans_28_N"/>
</dbReference>
<feature type="domain" description="Glycosyltransferase family 28 N-terminal" evidence="12">
    <location>
        <begin position="5"/>
        <end position="143"/>
    </location>
</feature>
<keyword evidence="11" id="KW-0812">Transmembrane</keyword>
<reference evidence="15" key="1">
    <citation type="submission" date="2017-09" db="EMBL/GenBank/DDBJ databases">
        <title>Depth-based differentiation of microbial function through sediment-hosted aquifers and enrichment of novel symbionts in the deep terrestrial subsurface.</title>
        <authorList>
            <person name="Probst A.J."/>
            <person name="Ladd B."/>
            <person name="Jarett J.K."/>
            <person name="Geller-Mcgrath D.E."/>
            <person name="Sieber C.M.K."/>
            <person name="Emerson J.B."/>
            <person name="Anantharaman K."/>
            <person name="Thomas B.C."/>
            <person name="Malmstrom R."/>
            <person name="Stieglmeier M."/>
            <person name="Klingl A."/>
            <person name="Woyke T."/>
            <person name="Ryan C.M."/>
            <person name="Banfield J.F."/>
        </authorList>
    </citation>
    <scope>NUCLEOTIDE SEQUENCE [LARGE SCALE GENOMIC DNA]</scope>
</reference>
<dbReference type="GO" id="GO:0005886">
    <property type="term" value="C:plasma membrane"/>
    <property type="evidence" value="ECO:0007669"/>
    <property type="project" value="UniProtKB-SubCell"/>
</dbReference>
<proteinExistence type="inferred from homology"/>
<evidence type="ECO:0000256" key="3">
    <source>
        <dbReference type="ARBA" id="ARBA00022676"/>
    </source>
</evidence>
<dbReference type="GO" id="GO:0008360">
    <property type="term" value="P:regulation of cell shape"/>
    <property type="evidence" value="ECO:0007669"/>
    <property type="project" value="UniProtKB-KW"/>
</dbReference>
<dbReference type="InterPro" id="IPR006009">
    <property type="entry name" value="GlcNAc_MurG"/>
</dbReference>
<dbReference type="HAMAP" id="MF_00033">
    <property type="entry name" value="MurG"/>
    <property type="match status" value="1"/>
</dbReference>
<comment type="caution">
    <text evidence="14">The sequence shown here is derived from an EMBL/GenBank/DDBJ whole genome shotgun (WGS) entry which is preliminary data.</text>
</comment>
<gene>
    <name evidence="10" type="primary">murG</name>
    <name evidence="14" type="ORF">COU16_00970</name>
</gene>
<dbReference type="Pfam" id="PF04101">
    <property type="entry name" value="Glyco_tran_28_C"/>
    <property type="match status" value="1"/>
</dbReference>
<dbReference type="EMBL" id="PFBI01000004">
    <property type="protein sequence ID" value="PIR84742.1"/>
    <property type="molecule type" value="Genomic_DNA"/>
</dbReference>
<feature type="binding site" evidence="10">
    <location>
        <position position="166"/>
    </location>
    <ligand>
        <name>UDP-N-acetyl-alpha-D-glucosamine</name>
        <dbReference type="ChEBI" id="CHEBI:57705"/>
    </ligand>
</feature>
<keyword evidence="4 10" id="KW-0808">Transferase</keyword>
<evidence type="ECO:0000256" key="5">
    <source>
        <dbReference type="ARBA" id="ARBA00022960"/>
    </source>
</evidence>
<evidence type="ECO:0000256" key="6">
    <source>
        <dbReference type="ARBA" id="ARBA00022984"/>
    </source>
</evidence>
<comment type="similarity">
    <text evidence="10">Belongs to the glycosyltransferase 28 family. MurG subfamily.</text>
</comment>
<evidence type="ECO:0000259" key="13">
    <source>
        <dbReference type="Pfam" id="PF04101"/>
    </source>
</evidence>
<accession>A0A2H0UEB5</accession>
<dbReference type="InterPro" id="IPR007235">
    <property type="entry name" value="Glyco_trans_28_C"/>
</dbReference>
<comment type="pathway">
    <text evidence="10">Cell wall biogenesis; peptidoglycan biosynthesis.</text>
</comment>
<feature type="domain" description="Glycosyl transferase family 28 C-terminal" evidence="13">
    <location>
        <begin position="190"/>
        <end position="354"/>
    </location>
</feature>
<organism evidence="14 15">
    <name type="scientific">Candidatus Kaiserbacteria bacterium CG10_big_fil_rev_8_21_14_0_10_47_16</name>
    <dbReference type="NCBI Taxonomy" id="1974608"/>
    <lineage>
        <taxon>Bacteria</taxon>
        <taxon>Candidatus Kaiseribacteriota</taxon>
    </lineage>
</organism>
<dbReference type="GO" id="GO:0050511">
    <property type="term" value="F:undecaprenyldiphospho-muramoylpentapeptide beta-N-acetylglucosaminyltransferase activity"/>
    <property type="evidence" value="ECO:0007669"/>
    <property type="project" value="UniProtKB-UniRule"/>
</dbReference>
<dbReference type="UniPathway" id="UPA00219"/>
<dbReference type="GO" id="GO:0005975">
    <property type="term" value="P:carbohydrate metabolic process"/>
    <property type="evidence" value="ECO:0007669"/>
    <property type="project" value="InterPro"/>
</dbReference>
<evidence type="ECO:0000256" key="11">
    <source>
        <dbReference type="SAM" id="Phobius"/>
    </source>
</evidence>
<evidence type="ECO:0000256" key="4">
    <source>
        <dbReference type="ARBA" id="ARBA00022679"/>
    </source>
</evidence>
<evidence type="ECO:0000256" key="9">
    <source>
        <dbReference type="ARBA" id="ARBA00023316"/>
    </source>
</evidence>
<keyword evidence="7 10" id="KW-0472">Membrane</keyword>
<dbReference type="PANTHER" id="PTHR21015">
    <property type="entry name" value="UDP-N-ACETYLGLUCOSAMINE--N-ACETYLMURAMYL-(PENTAPEPTIDE) PYROPHOSPHORYL-UNDECAPRENOL N-ACETYLGLUCOSAMINE TRANSFERASE 1"/>
    <property type="match status" value="1"/>
</dbReference>
<dbReference type="CDD" id="cd03785">
    <property type="entry name" value="GT28_MurG"/>
    <property type="match status" value="1"/>
</dbReference>
<dbReference type="PANTHER" id="PTHR21015:SF27">
    <property type="entry name" value="UDP-N-ACETYLGLUCOSAMINE--N-ACETYLMURAMYL-(PENTAPEPTIDE) PYROPHOSPHORYL-UNDECAPRENOL N-ACETYLGLUCOSAMINE TRANSFERASE"/>
    <property type="match status" value="1"/>
</dbReference>
<comment type="caution">
    <text evidence="10">Lacks conserved residue(s) required for the propagation of feature annotation.</text>
</comment>
<dbReference type="GO" id="GO:0051301">
    <property type="term" value="P:cell division"/>
    <property type="evidence" value="ECO:0007669"/>
    <property type="project" value="UniProtKB-KW"/>
</dbReference>
<keyword evidence="9 10" id="KW-0961">Cell wall biogenesis/degradation</keyword>
<dbReference type="GO" id="GO:0051991">
    <property type="term" value="F:UDP-N-acetyl-D-glucosamine:N-acetylmuramoyl-L-alanyl-D-glutamyl-meso-2,6-diaminopimelyl-D-alanyl-D-alanine-diphosphoundecaprenol 4-beta-N-acetylglucosaminlytransferase activity"/>
    <property type="evidence" value="ECO:0007669"/>
    <property type="project" value="RHEA"/>
</dbReference>